<dbReference type="Proteomes" id="UP000509702">
    <property type="component" value="Plasmid unnamed3"/>
</dbReference>
<geneLocation type="plasmid" evidence="1 2">
    <name>unnamed3</name>
</geneLocation>
<dbReference type="EMBL" id="CP054617">
    <property type="protein sequence ID" value="QKS50113.1"/>
    <property type="molecule type" value="Genomic_DNA"/>
</dbReference>
<dbReference type="OrthoDB" id="9150915at2"/>
<dbReference type="KEGG" id="aoz:HUE56_06235"/>
<dbReference type="RefSeq" id="WP_149198900.1">
    <property type="nucleotide sequence ID" value="NZ_BSOV01000043.1"/>
</dbReference>
<keyword evidence="1" id="KW-0614">Plasmid</keyword>
<evidence type="ECO:0000313" key="1">
    <source>
        <dbReference type="EMBL" id="QKS50113.1"/>
    </source>
</evidence>
<accession>A0A6N1AF22</accession>
<reference evidence="1 2" key="1">
    <citation type="submission" date="2020-06" db="EMBL/GenBank/DDBJ databases">
        <title>Complete genome of Azosprillum oryzae KACC14407.</title>
        <authorList>
            <person name="Kim M."/>
            <person name="Park Y.-J."/>
            <person name="Shin J.-H."/>
        </authorList>
    </citation>
    <scope>NUCLEOTIDE SEQUENCE [LARGE SCALE GENOMIC DNA]</scope>
    <source>
        <strain evidence="1 2">KACC 14407</strain>
        <plasmid evidence="1 2">unnamed3</plasmid>
    </source>
</reference>
<evidence type="ECO:0008006" key="3">
    <source>
        <dbReference type="Google" id="ProtNLM"/>
    </source>
</evidence>
<keyword evidence="2" id="KW-1185">Reference proteome</keyword>
<gene>
    <name evidence="1" type="ORF">HUE56_06235</name>
</gene>
<proteinExistence type="predicted"/>
<dbReference type="Gene3D" id="2.30.30.40">
    <property type="entry name" value="SH3 Domains"/>
    <property type="match status" value="1"/>
</dbReference>
<dbReference type="AlphaFoldDB" id="A0A6N1AF22"/>
<organism evidence="1 2">
    <name type="scientific">Azospirillum oryzae</name>
    <dbReference type="NCBI Taxonomy" id="286727"/>
    <lineage>
        <taxon>Bacteria</taxon>
        <taxon>Pseudomonadati</taxon>
        <taxon>Pseudomonadota</taxon>
        <taxon>Alphaproteobacteria</taxon>
        <taxon>Rhodospirillales</taxon>
        <taxon>Azospirillaceae</taxon>
        <taxon>Azospirillum</taxon>
    </lineage>
</organism>
<name>A0A6N1AF22_9PROT</name>
<sequence>MVFRDNHDGIGSPFNARGFLKEDLAALTASARSTSESLATATARAVSGQLPWDPATQAARAWKDNCGMRGLDAAMATANASASMLAGVQGAASTAMDQARLLADRYSTASLGAGAHSLDMALSKSAWATAKLSDPLADAWASVSSWGDPAATKSVHPGIARVADERGGASLIDSASQAPVLERAGLVGMTPLINDLITKARDHLNPLSLSAQHTSIASKQGRANAAAEAMGEVSERWRHMGMASATFIARSTQDAIDDARLHVQSLAMQAQGRLQTFGVTETIRWMLNASPHVRAYDNGLLTQSLAAAALVEVSRYDSAALAALHGRSFLVDAFAEVDSFLVDENKGSETETGDEPKVLSLVERILLIFQGHLAKARSEYEQKSLFDIFTFLMTTVGLVVSLHQSLDSSVEQALEKQTSSNIAQTERLAKILEAIDQKLTMPNKEMAGKKADHYIVRRTVPLKELRSMKSRTLATLYPNQVVLLVERDQNWIEVEYFDHLAGETRTGWLIKKYLKLMER</sequence>
<evidence type="ECO:0000313" key="2">
    <source>
        <dbReference type="Proteomes" id="UP000509702"/>
    </source>
</evidence>
<protein>
    <recommendedName>
        <fullName evidence="3">SH3 domain-containing protein</fullName>
    </recommendedName>
</protein>